<name>A0A397UEQ8_9GLOM</name>
<dbReference type="AlphaFoldDB" id="A0A397UEQ8"/>
<accession>A0A397UEQ8</accession>
<organism evidence="1 2">
    <name type="scientific">Gigaspora rosea</name>
    <dbReference type="NCBI Taxonomy" id="44941"/>
    <lineage>
        <taxon>Eukaryota</taxon>
        <taxon>Fungi</taxon>
        <taxon>Fungi incertae sedis</taxon>
        <taxon>Mucoromycota</taxon>
        <taxon>Glomeromycotina</taxon>
        <taxon>Glomeromycetes</taxon>
        <taxon>Diversisporales</taxon>
        <taxon>Gigasporaceae</taxon>
        <taxon>Gigaspora</taxon>
    </lineage>
</organism>
<comment type="caution">
    <text evidence="1">The sequence shown here is derived from an EMBL/GenBank/DDBJ whole genome shotgun (WGS) entry which is preliminary data.</text>
</comment>
<protein>
    <recommendedName>
        <fullName evidence="3">Protein kinase domain-containing protein</fullName>
    </recommendedName>
</protein>
<proteinExistence type="predicted"/>
<dbReference type="Proteomes" id="UP000266673">
    <property type="component" value="Unassembled WGS sequence"/>
</dbReference>
<sequence>MFIPIYFCITITKEFRNWTSENHNIDQLIQQIQLNASKFKDINEWIPFSKFTNMKYLAKGGFGTVFKTGLDNSKGIKQEFLEEVKNQHKHGGDSAIAIME</sequence>
<evidence type="ECO:0000313" key="2">
    <source>
        <dbReference type="Proteomes" id="UP000266673"/>
    </source>
</evidence>
<evidence type="ECO:0008006" key="3">
    <source>
        <dbReference type="Google" id="ProtNLM"/>
    </source>
</evidence>
<dbReference type="OrthoDB" id="2414060at2759"/>
<reference evidence="1 2" key="1">
    <citation type="submission" date="2018-06" db="EMBL/GenBank/DDBJ databases">
        <title>Comparative genomics reveals the genomic features of Rhizophagus irregularis, R. cerebriforme, R. diaphanum and Gigaspora rosea, and their symbiotic lifestyle signature.</title>
        <authorList>
            <person name="Morin E."/>
            <person name="San Clemente H."/>
            <person name="Chen E.C.H."/>
            <person name="De La Providencia I."/>
            <person name="Hainaut M."/>
            <person name="Kuo A."/>
            <person name="Kohler A."/>
            <person name="Murat C."/>
            <person name="Tang N."/>
            <person name="Roy S."/>
            <person name="Loubradou J."/>
            <person name="Henrissat B."/>
            <person name="Grigoriev I.V."/>
            <person name="Corradi N."/>
            <person name="Roux C."/>
            <person name="Martin F.M."/>
        </authorList>
    </citation>
    <scope>NUCLEOTIDE SEQUENCE [LARGE SCALE GENOMIC DNA]</scope>
    <source>
        <strain evidence="1 2">DAOM 194757</strain>
    </source>
</reference>
<keyword evidence="2" id="KW-1185">Reference proteome</keyword>
<dbReference type="EMBL" id="QKWP01001478">
    <property type="protein sequence ID" value="RIB08674.1"/>
    <property type="molecule type" value="Genomic_DNA"/>
</dbReference>
<evidence type="ECO:0000313" key="1">
    <source>
        <dbReference type="EMBL" id="RIB08674.1"/>
    </source>
</evidence>
<gene>
    <name evidence="1" type="ORF">C2G38_2211050</name>
</gene>